<keyword evidence="4" id="KW-0804">Transcription</keyword>
<dbReference type="PANTHER" id="PTHR46796">
    <property type="entry name" value="HTH-TYPE TRANSCRIPTIONAL ACTIVATOR RHAS-RELATED"/>
    <property type="match status" value="1"/>
</dbReference>
<organism evidence="6">
    <name type="scientific">bioreactor metagenome</name>
    <dbReference type="NCBI Taxonomy" id="1076179"/>
    <lineage>
        <taxon>unclassified sequences</taxon>
        <taxon>metagenomes</taxon>
        <taxon>ecological metagenomes</taxon>
    </lineage>
</organism>
<reference evidence="6" key="1">
    <citation type="submission" date="2019-08" db="EMBL/GenBank/DDBJ databases">
        <authorList>
            <person name="Kucharzyk K."/>
            <person name="Murdoch R.W."/>
            <person name="Higgins S."/>
            <person name="Loffler F."/>
        </authorList>
    </citation>
    <scope>NUCLEOTIDE SEQUENCE</scope>
</reference>
<dbReference type="InterPro" id="IPR003313">
    <property type="entry name" value="AraC-bd"/>
</dbReference>
<keyword evidence="3" id="KW-0010">Activator</keyword>
<dbReference type="InterPro" id="IPR018060">
    <property type="entry name" value="HTH_AraC"/>
</dbReference>
<keyword evidence="1" id="KW-0805">Transcription regulation</keyword>
<dbReference type="SMART" id="SM00342">
    <property type="entry name" value="HTH_ARAC"/>
    <property type="match status" value="1"/>
</dbReference>
<dbReference type="InterPro" id="IPR014710">
    <property type="entry name" value="RmlC-like_jellyroll"/>
</dbReference>
<dbReference type="EMBL" id="VSSQ01033036">
    <property type="protein sequence ID" value="MPM84509.1"/>
    <property type="molecule type" value="Genomic_DNA"/>
</dbReference>
<name>A0A645D5L9_9ZZZZ</name>
<evidence type="ECO:0000313" key="6">
    <source>
        <dbReference type="EMBL" id="MPM84509.1"/>
    </source>
</evidence>
<dbReference type="InterPro" id="IPR020449">
    <property type="entry name" value="Tscrpt_reg_AraC-type_HTH"/>
</dbReference>
<dbReference type="SUPFAM" id="SSF51215">
    <property type="entry name" value="Regulatory protein AraC"/>
    <property type="match status" value="1"/>
</dbReference>
<dbReference type="InterPro" id="IPR050204">
    <property type="entry name" value="AraC_XylS_family_regulators"/>
</dbReference>
<sequence length="278" mass="31284">MGLQEINCKDKINCKRLPQLGSVEVLEASYRKQNFSRHTHDCYAFGFITAGRLDFSYQHKDWQANQGDINLVVPGEVHDGHGASNFGWSYKMLYLPAAIVREANFSLTETDTLPYFLPGVISDNIFAKGLQELHEILSDEAMPFLQQESMLCQWLGAFISVYAGQKKKTLNFGKEDAAVKTTKEYLEQHYANSVSLQDLAEVTKLNPYYLLHVFKNAVGIPPHLFQQQLRVQKAKALLAAGSALTAVAYETGFADQSHFSRQFKKITGLTPAGYQKMF</sequence>
<gene>
    <name evidence="6" type="primary">rhaS_101</name>
    <name evidence="6" type="ORF">SDC9_131582</name>
</gene>
<dbReference type="GO" id="GO:0043565">
    <property type="term" value="F:sequence-specific DNA binding"/>
    <property type="evidence" value="ECO:0007669"/>
    <property type="project" value="InterPro"/>
</dbReference>
<dbReference type="SUPFAM" id="SSF46689">
    <property type="entry name" value="Homeodomain-like"/>
    <property type="match status" value="2"/>
</dbReference>
<dbReference type="PROSITE" id="PS01124">
    <property type="entry name" value="HTH_ARAC_FAMILY_2"/>
    <property type="match status" value="1"/>
</dbReference>
<dbReference type="Pfam" id="PF02311">
    <property type="entry name" value="AraC_binding"/>
    <property type="match status" value="1"/>
</dbReference>
<dbReference type="Pfam" id="PF12833">
    <property type="entry name" value="HTH_18"/>
    <property type="match status" value="1"/>
</dbReference>
<keyword evidence="2" id="KW-0238">DNA-binding</keyword>
<dbReference type="InterPro" id="IPR037923">
    <property type="entry name" value="HTH-like"/>
</dbReference>
<evidence type="ECO:0000256" key="4">
    <source>
        <dbReference type="ARBA" id="ARBA00023163"/>
    </source>
</evidence>
<dbReference type="AlphaFoldDB" id="A0A645D5L9"/>
<dbReference type="PRINTS" id="PR00032">
    <property type="entry name" value="HTHARAC"/>
</dbReference>
<evidence type="ECO:0000256" key="3">
    <source>
        <dbReference type="ARBA" id="ARBA00023159"/>
    </source>
</evidence>
<evidence type="ECO:0000256" key="2">
    <source>
        <dbReference type="ARBA" id="ARBA00023125"/>
    </source>
</evidence>
<feature type="domain" description="HTH araC/xylS-type" evidence="5">
    <location>
        <begin position="180"/>
        <end position="277"/>
    </location>
</feature>
<accession>A0A645D5L9</accession>
<proteinExistence type="predicted"/>
<dbReference type="PROSITE" id="PS00041">
    <property type="entry name" value="HTH_ARAC_FAMILY_1"/>
    <property type="match status" value="1"/>
</dbReference>
<comment type="caution">
    <text evidence="6">The sequence shown here is derived from an EMBL/GenBank/DDBJ whole genome shotgun (WGS) entry which is preliminary data.</text>
</comment>
<evidence type="ECO:0000259" key="5">
    <source>
        <dbReference type="PROSITE" id="PS01124"/>
    </source>
</evidence>
<dbReference type="Gene3D" id="1.10.10.60">
    <property type="entry name" value="Homeodomain-like"/>
    <property type="match status" value="1"/>
</dbReference>
<dbReference type="GO" id="GO:0003700">
    <property type="term" value="F:DNA-binding transcription factor activity"/>
    <property type="evidence" value="ECO:0007669"/>
    <property type="project" value="InterPro"/>
</dbReference>
<dbReference type="Gene3D" id="2.60.120.10">
    <property type="entry name" value="Jelly Rolls"/>
    <property type="match status" value="1"/>
</dbReference>
<dbReference type="InterPro" id="IPR009057">
    <property type="entry name" value="Homeodomain-like_sf"/>
</dbReference>
<dbReference type="InterPro" id="IPR018062">
    <property type="entry name" value="HTH_AraC-typ_CS"/>
</dbReference>
<protein>
    <submittedName>
        <fullName evidence="6">HTH-type transcriptional activator RhaS</fullName>
    </submittedName>
</protein>
<evidence type="ECO:0000256" key="1">
    <source>
        <dbReference type="ARBA" id="ARBA00023015"/>
    </source>
</evidence>
<dbReference type="PANTHER" id="PTHR46796:SF2">
    <property type="entry name" value="TRANSCRIPTIONAL REGULATORY PROTEIN"/>
    <property type="match status" value="1"/>
</dbReference>